<dbReference type="Pfam" id="PF00378">
    <property type="entry name" value="ECH_1"/>
    <property type="match status" value="1"/>
</dbReference>
<dbReference type="InterPro" id="IPR001753">
    <property type="entry name" value="Enoyl-CoA_hydra/iso"/>
</dbReference>
<dbReference type="FunFam" id="1.10.12.10:FF:000001">
    <property type="entry name" value="Probable enoyl-CoA hydratase, mitochondrial"/>
    <property type="match status" value="1"/>
</dbReference>
<dbReference type="GO" id="GO:0006635">
    <property type="term" value="P:fatty acid beta-oxidation"/>
    <property type="evidence" value="ECO:0007669"/>
    <property type="project" value="TreeGrafter"/>
</dbReference>
<name>A0A1B1TF43_9ARCH</name>
<dbReference type="GO" id="GO:0016836">
    <property type="term" value="F:hydro-lyase activity"/>
    <property type="evidence" value="ECO:0007669"/>
    <property type="project" value="UniProtKB-ARBA"/>
</dbReference>
<keyword evidence="3" id="KW-0413">Isomerase</keyword>
<dbReference type="FunFam" id="3.90.226.10:FF:000009">
    <property type="entry name" value="Carnitinyl-CoA dehydratase"/>
    <property type="match status" value="1"/>
</dbReference>
<keyword evidence="2" id="KW-0456">Lyase</keyword>
<dbReference type="EMBL" id="KP211911">
    <property type="protein sequence ID" value="ANV80901.1"/>
    <property type="molecule type" value="Genomic_DNA"/>
</dbReference>
<evidence type="ECO:0000256" key="2">
    <source>
        <dbReference type="ARBA" id="ARBA00023239"/>
    </source>
</evidence>
<sequence>MVMSVPQSEVLQVELIASDGEDTSLGCIALVTINRPNKLNALNSDVMDSIKKMCMWVESEDSVRCVIITGAQPLPPAEGKRAKPNAFVAGADITEFVGKNSKEIKIQFTDNGVEAIWSLSKPTIAMVDGFALGGGCEVACSCDIRIASTRSKFGTPEINLGLIPGYGATQRLMKLIGYGKTMELVMTGEMVGAEEANRIGLVNHVVSPEELLDFTMNMAKIISSKSSNTLAVAKSTIRTSLEVGLEEGVAIEADAFAGLFDSEDKEIGVQAFLNRETPKWKHK</sequence>
<reference evidence="3" key="2">
    <citation type="journal article" date="2015" name="ISME J.">
        <title>A new class of marine Euryarchaeota group II from the Mediterranean deep chlorophyll maximum.</title>
        <authorList>
            <person name="Martin-Cuadrado A.B."/>
            <person name="Garcia-Heredia I."/>
            <person name="Molto A.G."/>
            <person name="Lopez-Ubeda R."/>
            <person name="Kimes N."/>
            <person name="Lopez-Garcia P."/>
            <person name="Moreira D."/>
            <person name="Rodriguez-Valera F."/>
        </authorList>
    </citation>
    <scope>NUCLEOTIDE SEQUENCE</scope>
</reference>
<proteinExistence type="inferred from homology"/>
<dbReference type="Gene3D" id="3.90.226.10">
    <property type="entry name" value="2-enoyl-CoA Hydratase, Chain A, domain 1"/>
    <property type="match status" value="1"/>
</dbReference>
<dbReference type="Gene3D" id="1.10.12.10">
    <property type="entry name" value="Lyase 2-enoyl-coa Hydratase, Chain A, domain 2"/>
    <property type="match status" value="1"/>
</dbReference>
<dbReference type="InterPro" id="IPR014748">
    <property type="entry name" value="Enoyl-CoA_hydra_C"/>
</dbReference>
<dbReference type="SUPFAM" id="SSF52096">
    <property type="entry name" value="ClpP/crotonase"/>
    <property type="match status" value="1"/>
</dbReference>
<dbReference type="PANTHER" id="PTHR11941:SF54">
    <property type="entry name" value="ENOYL-COA HYDRATASE, MITOCHONDRIAL"/>
    <property type="match status" value="1"/>
</dbReference>
<dbReference type="GO" id="GO:0016853">
    <property type="term" value="F:isomerase activity"/>
    <property type="evidence" value="ECO:0007669"/>
    <property type="project" value="UniProtKB-KW"/>
</dbReference>
<dbReference type="AlphaFoldDB" id="A0A1B1TF43"/>
<accession>A0A1B1TF43</accession>
<comment type="similarity">
    <text evidence="1">Belongs to the enoyl-CoA hydratase/isomerase family.</text>
</comment>
<evidence type="ECO:0000313" key="3">
    <source>
        <dbReference type="EMBL" id="ANV80901.1"/>
    </source>
</evidence>
<dbReference type="CDD" id="cd06558">
    <property type="entry name" value="crotonase-like"/>
    <property type="match status" value="1"/>
</dbReference>
<reference evidence="3" key="1">
    <citation type="submission" date="2014-11" db="EMBL/GenBank/DDBJ databases">
        <authorList>
            <person name="Zhu J."/>
            <person name="Qi W."/>
            <person name="Song R."/>
        </authorList>
    </citation>
    <scope>NUCLEOTIDE SEQUENCE</scope>
</reference>
<evidence type="ECO:0000256" key="1">
    <source>
        <dbReference type="ARBA" id="ARBA00005254"/>
    </source>
</evidence>
<organism evidence="3">
    <name type="scientific">uncultured Poseidoniia archaeon</name>
    <dbReference type="NCBI Taxonomy" id="1697135"/>
    <lineage>
        <taxon>Archaea</taxon>
        <taxon>Methanobacteriati</taxon>
        <taxon>Thermoplasmatota</taxon>
        <taxon>Candidatus Poseidoniia</taxon>
        <taxon>environmental samples</taxon>
    </lineage>
</organism>
<protein>
    <submittedName>
        <fullName evidence="3">Enoyl CoA hydratase/isomerase</fullName>
    </submittedName>
</protein>
<dbReference type="PANTHER" id="PTHR11941">
    <property type="entry name" value="ENOYL-COA HYDRATASE-RELATED"/>
    <property type="match status" value="1"/>
</dbReference>
<dbReference type="InterPro" id="IPR029045">
    <property type="entry name" value="ClpP/crotonase-like_dom_sf"/>
</dbReference>